<dbReference type="EMBL" id="JAGJCB010000014">
    <property type="protein sequence ID" value="MBP0904866.1"/>
    <property type="molecule type" value="Genomic_DNA"/>
</dbReference>
<evidence type="ECO:0008006" key="3">
    <source>
        <dbReference type="Google" id="ProtNLM"/>
    </source>
</evidence>
<name>A0ABS4BW93_9FLAO</name>
<dbReference type="RefSeq" id="WP_209655758.1">
    <property type="nucleotide sequence ID" value="NZ_JAGJCB010000014.1"/>
</dbReference>
<organism evidence="1 2">
    <name type="scientific">Mariniflexile gromovii</name>
    <dbReference type="NCBI Taxonomy" id="362523"/>
    <lineage>
        <taxon>Bacteria</taxon>
        <taxon>Pseudomonadati</taxon>
        <taxon>Bacteroidota</taxon>
        <taxon>Flavobacteriia</taxon>
        <taxon>Flavobacteriales</taxon>
        <taxon>Flavobacteriaceae</taxon>
        <taxon>Mariniflexile</taxon>
    </lineage>
</organism>
<evidence type="ECO:0000313" key="2">
    <source>
        <dbReference type="Proteomes" id="UP000670776"/>
    </source>
</evidence>
<protein>
    <recommendedName>
        <fullName evidence="3">Transposase</fullName>
    </recommendedName>
</protein>
<sequence>MNEKVKEMIIDYHKRNPKYSINQLSKVFGLPFENVWNVIIPNLNIGRNNKLLI</sequence>
<keyword evidence="2" id="KW-1185">Reference proteome</keyword>
<reference evidence="1 2" key="1">
    <citation type="submission" date="2021-04" db="EMBL/GenBank/DDBJ databases">
        <title>Mariniflexile gromovii gen. nov., sp. nov., a gliding bacterium isolated from the sea urchin Strongylocentrotus intermedius.</title>
        <authorList>
            <person name="Ko S."/>
            <person name="Le V."/>
            <person name="Ahn C.-Y."/>
            <person name="Oh H.-M."/>
        </authorList>
    </citation>
    <scope>NUCLEOTIDE SEQUENCE [LARGE SCALE GENOMIC DNA]</scope>
    <source>
        <strain evidence="1 2">KCTC 12570</strain>
    </source>
</reference>
<evidence type="ECO:0000313" key="1">
    <source>
        <dbReference type="EMBL" id="MBP0904866.1"/>
    </source>
</evidence>
<proteinExistence type="predicted"/>
<accession>A0ABS4BW93</accession>
<gene>
    <name evidence="1" type="ORF">J8H85_13575</name>
</gene>
<dbReference type="Proteomes" id="UP000670776">
    <property type="component" value="Unassembled WGS sequence"/>
</dbReference>
<comment type="caution">
    <text evidence="1">The sequence shown here is derived from an EMBL/GenBank/DDBJ whole genome shotgun (WGS) entry which is preliminary data.</text>
</comment>